<keyword evidence="3" id="KW-1185">Reference proteome</keyword>
<evidence type="ECO:0008006" key="4">
    <source>
        <dbReference type="Google" id="ProtNLM"/>
    </source>
</evidence>
<proteinExistence type="predicted"/>
<dbReference type="RefSeq" id="WP_114028987.1">
    <property type="nucleotide sequence ID" value="NZ_QOIL01000006.1"/>
</dbReference>
<evidence type="ECO:0000256" key="1">
    <source>
        <dbReference type="SAM" id="MobiDB-lite"/>
    </source>
</evidence>
<comment type="caution">
    <text evidence="2">The sequence shown here is derived from an EMBL/GenBank/DDBJ whole genome shotgun (WGS) entry which is preliminary data.</text>
</comment>
<name>A0A367FKE8_9ACTN</name>
<feature type="region of interest" description="Disordered" evidence="1">
    <location>
        <begin position="42"/>
        <end position="78"/>
    </location>
</feature>
<evidence type="ECO:0000313" key="3">
    <source>
        <dbReference type="Proteomes" id="UP000253094"/>
    </source>
</evidence>
<dbReference type="Proteomes" id="UP000253094">
    <property type="component" value="Unassembled WGS sequence"/>
</dbReference>
<reference evidence="2 3" key="1">
    <citation type="submission" date="2018-06" db="EMBL/GenBank/DDBJ databases">
        <title>Sphaerisporangium craniellae sp. nov., isolated from a marine sponge in the South China Sea.</title>
        <authorList>
            <person name="Li L."/>
        </authorList>
    </citation>
    <scope>NUCLEOTIDE SEQUENCE [LARGE SCALE GENOMIC DNA]</scope>
    <source>
        <strain evidence="2 3">CCTCC AA 208026</strain>
    </source>
</reference>
<dbReference type="EMBL" id="QOIL01000006">
    <property type="protein sequence ID" value="RCG30856.1"/>
    <property type="molecule type" value="Genomic_DNA"/>
</dbReference>
<accession>A0A367FKE8</accession>
<dbReference type="NCBIfam" id="NF041205">
    <property type="entry name" value="VdcD"/>
    <property type="match status" value="1"/>
</dbReference>
<sequence>MTPNTTVCPRCDAENVRVLTTSPVPGRWTMHVCDTCVYSWRSTEPSSVTDPPAYPPEFKIDPAEIPHLPATPAVPRRR</sequence>
<dbReference type="OrthoDB" id="5877746at2"/>
<gene>
    <name evidence="2" type="ORF">DQ384_12850</name>
</gene>
<dbReference type="AlphaFoldDB" id="A0A367FKE8"/>
<dbReference type="Pfam" id="PF26358">
    <property type="entry name" value="EcdD_BsdD_detox"/>
    <property type="match status" value="1"/>
</dbReference>
<dbReference type="InterPro" id="IPR047707">
    <property type="entry name" value="VdcD-like"/>
</dbReference>
<organism evidence="2 3">
    <name type="scientific">Sphaerisporangium album</name>
    <dbReference type="NCBI Taxonomy" id="509200"/>
    <lineage>
        <taxon>Bacteria</taxon>
        <taxon>Bacillati</taxon>
        <taxon>Actinomycetota</taxon>
        <taxon>Actinomycetes</taxon>
        <taxon>Streptosporangiales</taxon>
        <taxon>Streptosporangiaceae</taxon>
        <taxon>Sphaerisporangium</taxon>
    </lineage>
</organism>
<protein>
    <recommendedName>
        <fullName evidence="4">Phenolic acid decarboxylase subunit D</fullName>
    </recommendedName>
</protein>
<evidence type="ECO:0000313" key="2">
    <source>
        <dbReference type="EMBL" id="RCG30856.1"/>
    </source>
</evidence>